<dbReference type="InParanoid" id="A0A0P0XNA1"/>
<reference evidence="2 3" key="2">
    <citation type="journal article" date="2013" name="Plant Cell Physiol.">
        <title>Rice Annotation Project Database (RAP-DB): an integrative and interactive database for rice genomics.</title>
        <authorList>
            <person name="Sakai H."/>
            <person name="Lee S.S."/>
            <person name="Tanaka T."/>
            <person name="Numa H."/>
            <person name="Kim J."/>
            <person name="Kawahara Y."/>
            <person name="Wakimoto H."/>
            <person name="Yang C.C."/>
            <person name="Iwamoto M."/>
            <person name="Abe T."/>
            <person name="Yamada Y."/>
            <person name="Muto A."/>
            <person name="Inokuchi H."/>
            <person name="Ikemura T."/>
            <person name="Matsumoto T."/>
            <person name="Sasaki T."/>
            <person name="Itoh T."/>
        </authorList>
    </citation>
    <scope>NUCLEOTIDE SEQUENCE [LARGE SCALE GENOMIC DNA]</scope>
    <source>
        <strain evidence="3">cv. Nipponbare</strain>
    </source>
</reference>
<proteinExistence type="predicted"/>
<reference evidence="3" key="1">
    <citation type="journal article" date="2005" name="Nature">
        <title>The map-based sequence of the rice genome.</title>
        <authorList>
            <consortium name="International rice genome sequencing project (IRGSP)"/>
            <person name="Matsumoto T."/>
            <person name="Wu J."/>
            <person name="Kanamori H."/>
            <person name="Katayose Y."/>
            <person name="Fujisawa M."/>
            <person name="Namiki N."/>
            <person name="Mizuno H."/>
            <person name="Yamamoto K."/>
            <person name="Antonio B.A."/>
            <person name="Baba T."/>
            <person name="Sakata K."/>
            <person name="Nagamura Y."/>
            <person name="Aoki H."/>
            <person name="Arikawa K."/>
            <person name="Arita K."/>
            <person name="Bito T."/>
            <person name="Chiden Y."/>
            <person name="Fujitsuka N."/>
            <person name="Fukunaka R."/>
            <person name="Hamada M."/>
            <person name="Harada C."/>
            <person name="Hayashi A."/>
            <person name="Hijishita S."/>
            <person name="Honda M."/>
            <person name="Hosokawa S."/>
            <person name="Ichikawa Y."/>
            <person name="Idonuma A."/>
            <person name="Iijima M."/>
            <person name="Ikeda M."/>
            <person name="Ikeno M."/>
            <person name="Ito K."/>
            <person name="Ito S."/>
            <person name="Ito T."/>
            <person name="Ito Y."/>
            <person name="Ito Y."/>
            <person name="Iwabuchi A."/>
            <person name="Kamiya K."/>
            <person name="Karasawa W."/>
            <person name="Kurita K."/>
            <person name="Katagiri S."/>
            <person name="Kikuta A."/>
            <person name="Kobayashi H."/>
            <person name="Kobayashi N."/>
            <person name="Machita K."/>
            <person name="Maehara T."/>
            <person name="Masukawa M."/>
            <person name="Mizubayashi T."/>
            <person name="Mukai Y."/>
            <person name="Nagasaki H."/>
            <person name="Nagata Y."/>
            <person name="Naito S."/>
            <person name="Nakashima M."/>
            <person name="Nakama Y."/>
            <person name="Nakamichi Y."/>
            <person name="Nakamura M."/>
            <person name="Meguro A."/>
            <person name="Negishi M."/>
            <person name="Ohta I."/>
            <person name="Ohta T."/>
            <person name="Okamoto M."/>
            <person name="Ono N."/>
            <person name="Saji S."/>
            <person name="Sakaguchi M."/>
            <person name="Sakai K."/>
            <person name="Shibata M."/>
            <person name="Shimokawa T."/>
            <person name="Song J."/>
            <person name="Takazaki Y."/>
            <person name="Terasawa K."/>
            <person name="Tsugane M."/>
            <person name="Tsuji K."/>
            <person name="Ueda S."/>
            <person name="Waki K."/>
            <person name="Yamagata H."/>
            <person name="Yamamoto M."/>
            <person name="Yamamoto S."/>
            <person name="Yamane H."/>
            <person name="Yoshiki S."/>
            <person name="Yoshihara R."/>
            <person name="Yukawa K."/>
            <person name="Zhong H."/>
            <person name="Yano M."/>
            <person name="Yuan Q."/>
            <person name="Ouyang S."/>
            <person name="Liu J."/>
            <person name="Jones K.M."/>
            <person name="Gansberger K."/>
            <person name="Moffat K."/>
            <person name="Hill J."/>
            <person name="Bera J."/>
            <person name="Fadrosh D."/>
            <person name="Jin S."/>
            <person name="Johri S."/>
            <person name="Kim M."/>
            <person name="Overton L."/>
            <person name="Reardon M."/>
            <person name="Tsitrin T."/>
            <person name="Vuong H."/>
            <person name="Weaver B."/>
            <person name="Ciecko A."/>
            <person name="Tallon L."/>
            <person name="Jackson J."/>
            <person name="Pai G."/>
            <person name="Aken S.V."/>
            <person name="Utterback T."/>
            <person name="Reidmuller S."/>
            <person name="Feldblyum T."/>
            <person name="Hsiao J."/>
            <person name="Zismann V."/>
            <person name="Iobst S."/>
            <person name="de Vazeille A.R."/>
            <person name="Buell C.R."/>
            <person name="Ying K."/>
            <person name="Li Y."/>
            <person name="Lu T."/>
            <person name="Huang Y."/>
            <person name="Zhao Q."/>
            <person name="Feng Q."/>
            <person name="Zhang L."/>
            <person name="Zhu J."/>
            <person name="Weng Q."/>
            <person name="Mu J."/>
            <person name="Lu Y."/>
            <person name="Fan D."/>
            <person name="Liu Y."/>
            <person name="Guan J."/>
            <person name="Zhang Y."/>
            <person name="Yu S."/>
            <person name="Liu X."/>
            <person name="Zhang Y."/>
            <person name="Hong G."/>
            <person name="Han B."/>
            <person name="Choisne N."/>
            <person name="Demange N."/>
            <person name="Orjeda G."/>
            <person name="Samain S."/>
            <person name="Cattolico L."/>
            <person name="Pelletier E."/>
            <person name="Couloux A."/>
            <person name="Segurens B."/>
            <person name="Wincker P."/>
            <person name="D'Hont A."/>
            <person name="Scarpelli C."/>
            <person name="Weissenbach J."/>
            <person name="Salanoubat M."/>
            <person name="Quetier F."/>
            <person name="Yu Y."/>
            <person name="Kim H.R."/>
            <person name="Rambo T."/>
            <person name="Currie J."/>
            <person name="Collura K."/>
            <person name="Luo M."/>
            <person name="Yang T."/>
            <person name="Ammiraju J.S.S."/>
            <person name="Engler F."/>
            <person name="Soderlund C."/>
            <person name="Wing R.A."/>
            <person name="Palmer L.E."/>
            <person name="de la Bastide M."/>
            <person name="Spiegel L."/>
            <person name="Nascimento L."/>
            <person name="Zutavern T."/>
            <person name="O'Shaughnessy A."/>
            <person name="Dike S."/>
            <person name="Dedhia N."/>
            <person name="Preston R."/>
            <person name="Balija V."/>
            <person name="McCombie W.R."/>
            <person name="Chow T."/>
            <person name="Chen H."/>
            <person name="Chung M."/>
            <person name="Chen C."/>
            <person name="Shaw J."/>
            <person name="Wu H."/>
            <person name="Hsiao K."/>
            <person name="Chao Y."/>
            <person name="Chu M."/>
            <person name="Cheng C."/>
            <person name="Hour A."/>
            <person name="Lee P."/>
            <person name="Lin S."/>
            <person name="Lin Y."/>
            <person name="Liou J."/>
            <person name="Liu S."/>
            <person name="Hsing Y."/>
            <person name="Raghuvanshi S."/>
            <person name="Mohanty A."/>
            <person name="Bharti A.K."/>
            <person name="Gaur A."/>
            <person name="Gupta V."/>
            <person name="Kumar D."/>
            <person name="Ravi V."/>
            <person name="Vij S."/>
            <person name="Kapur A."/>
            <person name="Khurana P."/>
            <person name="Khurana P."/>
            <person name="Khurana J.P."/>
            <person name="Tyagi A.K."/>
            <person name="Gaikwad K."/>
            <person name="Singh A."/>
            <person name="Dalal V."/>
            <person name="Srivastava S."/>
            <person name="Dixit A."/>
            <person name="Pal A.K."/>
            <person name="Ghazi I.A."/>
            <person name="Yadav M."/>
            <person name="Pandit A."/>
            <person name="Bhargava A."/>
            <person name="Sureshbabu K."/>
            <person name="Batra K."/>
            <person name="Sharma T.R."/>
            <person name="Mohapatra T."/>
            <person name="Singh N.K."/>
            <person name="Messing J."/>
            <person name="Nelson A.B."/>
            <person name="Fuks G."/>
            <person name="Kavchok S."/>
            <person name="Keizer G."/>
            <person name="Linton E."/>
            <person name="Llaca V."/>
            <person name="Song R."/>
            <person name="Tanyolac B."/>
            <person name="Young S."/>
            <person name="Ho-Il K."/>
            <person name="Hahn J.H."/>
            <person name="Sangsakoo G."/>
            <person name="Vanavichit A."/>
            <person name="de Mattos Luiz.A.T."/>
            <person name="Zimmer P.D."/>
            <person name="Malone G."/>
            <person name="Dellagostin O."/>
            <person name="de Oliveira A.C."/>
            <person name="Bevan M."/>
            <person name="Bancroft I."/>
            <person name="Minx P."/>
            <person name="Cordum H."/>
            <person name="Wilson R."/>
            <person name="Cheng Z."/>
            <person name="Jin W."/>
            <person name="Jiang J."/>
            <person name="Leong S.A."/>
            <person name="Iwama H."/>
            <person name="Gojobori T."/>
            <person name="Itoh T."/>
            <person name="Niimura Y."/>
            <person name="Fujii Y."/>
            <person name="Habara T."/>
            <person name="Sakai H."/>
            <person name="Sato Y."/>
            <person name="Wilson G."/>
            <person name="Kumar K."/>
            <person name="McCouch S."/>
            <person name="Juretic N."/>
            <person name="Hoen D."/>
            <person name="Wright S."/>
            <person name="Bruskiewich R."/>
            <person name="Bureau T."/>
            <person name="Miyao A."/>
            <person name="Hirochika H."/>
            <person name="Nishikawa T."/>
            <person name="Kadowaki K."/>
            <person name="Sugiura M."/>
            <person name="Burr B."/>
            <person name="Sasaki T."/>
        </authorList>
    </citation>
    <scope>NUCLEOTIDE SEQUENCE [LARGE SCALE GENOMIC DNA]</scope>
    <source>
        <strain evidence="3">cv. Nipponbare</strain>
    </source>
</reference>
<keyword evidence="3" id="KW-1185">Reference proteome</keyword>
<reference evidence="2 3" key="3">
    <citation type="journal article" date="2013" name="Rice">
        <title>Improvement of the Oryza sativa Nipponbare reference genome using next generation sequence and optical map data.</title>
        <authorList>
            <person name="Kawahara Y."/>
            <person name="de la Bastide M."/>
            <person name="Hamilton J.P."/>
            <person name="Kanamori H."/>
            <person name="McCombie W.R."/>
            <person name="Ouyang S."/>
            <person name="Schwartz D.C."/>
            <person name="Tanaka T."/>
            <person name="Wu J."/>
            <person name="Zhou S."/>
            <person name="Childs K.L."/>
            <person name="Davidson R.M."/>
            <person name="Lin H."/>
            <person name="Quesada-Ocampo L."/>
            <person name="Vaillancourt B."/>
            <person name="Sakai H."/>
            <person name="Lee S.S."/>
            <person name="Kim J."/>
            <person name="Numa H."/>
            <person name="Itoh T."/>
            <person name="Buell C.R."/>
            <person name="Matsumoto T."/>
        </authorList>
    </citation>
    <scope>NUCLEOTIDE SEQUENCE [LARGE SCALE GENOMIC DNA]</scope>
    <source>
        <strain evidence="3">cv. Nipponbare</strain>
    </source>
</reference>
<evidence type="ECO:0000256" key="1">
    <source>
        <dbReference type="SAM" id="MobiDB-lite"/>
    </source>
</evidence>
<protein>
    <submittedName>
        <fullName evidence="2">Os09g0408933 protein</fullName>
    </submittedName>
</protein>
<dbReference type="EMBL" id="AP014965">
    <property type="protein sequence ID" value="BAT08031.1"/>
    <property type="molecule type" value="Genomic_DNA"/>
</dbReference>
<dbReference type="PaxDb" id="39947-A0A0P0XNA1"/>
<feature type="region of interest" description="Disordered" evidence="1">
    <location>
        <begin position="65"/>
        <end position="85"/>
    </location>
</feature>
<feature type="non-terminal residue" evidence="2">
    <location>
        <position position="100"/>
    </location>
</feature>
<gene>
    <name evidence="2" type="ordered locus">Os09g0408933</name>
    <name evidence="2" type="ORF">OSNPB_090408933</name>
</gene>
<sequence>GHVAVGAGDAGLDVGAAVAGLREEAGHAEVGDLGDPAVVEEDVAGLDVAVDDGRVRVLVQVQQPARHAHHHLVPPRPRQLLPPPPPLARILSRLSLGTYS</sequence>
<dbReference type="Gramene" id="Os09t0408933-00">
    <property type="protein sequence ID" value="Os09t0408933-00"/>
    <property type="gene ID" value="Os09g0408933"/>
</dbReference>
<organism evidence="2 3">
    <name type="scientific">Oryza sativa subsp. japonica</name>
    <name type="common">Rice</name>
    <dbReference type="NCBI Taxonomy" id="39947"/>
    <lineage>
        <taxon>Eukaryota</taxon>
        <taxon>Viridiplantae</taxon>
        <taxon>Streptophyta</taxon>
        <taxon>Embryophyta</taxon>
        <taxon>Tracheophyta</taxon>
        <taxon>Spermatophyta</taxon>
        <taxon>Magnoliopsida</taxon>
        <taxon>Liliopsida</taxon>
        <taxon>Poales</taxon>
        <taxon>Poaceae</taxon>
        <taxon>BOP clade</taxon>
        <taxon>Oryzoideae</taxon>
        <taxon>Oryzeae</taxon>
        <taxon>Oryzinae</taxon>
        <taxon>Oryza</taxon>
        <taxon>Oryza sativa</taxon>
    </lineage>
</organism>
<dbReference type="AntiFam" id="ANF00226">
    <property type="entry name" value="Shadow ORF (opposite pknB)"/>
</dbReference>
<name>A0A0P0XNA1_ORYSJ</name>
<evidence type="ECO:0000313" key="2">
    <source>
        <dbReference type="EMBL" id="BAT08031.1"/>
    </source>
</evidence>
<dbReference type="AlphaFoldDB" id="A0A0P0XNA1"/>
<feature type="compositionally biased region" description="Pro residues" evidence="1">
    <location>
        <begin position="74"/>
        <end position="85"/>
    </location>
</feature>
<dbReference type="Proteomes" id="UP000059680">
    <property type="component" value="Chromosome 9"/>
</dbReference>
<accession>A0A0P0XNA1</accession>
<evidence type="ECO:0000313" key="3">
    <source>
        <dbReference type="Proteomes" id="UP000059680"/>
    </source>
</evidence>